<proteinExistence type="predicted"/>
<reference evidence="2" key="1">
    <citation type="journal article" date="2011" name="Proc. Natl. Acad. Sci. U.S.A.">
        <title>The genome of the fire ant Solenopsis invicta.</title>
        <authorList>
            <person name="Wurm Y."/>
            <person name="Wang J."/>
            <person name="Riba-Grognuz O."/>
            <person name="Corona M."/>
            <person name="Nygaard S."/>
            <person name="Hunt B.G."/>
            <person name="Ingram K.K."/>
            <person name="Falquet L."/>
            <person name="Nipitwattanaphon M."/>
            <person name="Gotzek D."/>
            <person name="Dijkstra M.B."/>
            <person name="Oettler J."/>
            <person name="Comtesse F."/>
            <person name="Shih C.J."/>
            <person name="Wu W.J."/>
            <person name="Yang C.C."/>
            <person name="Thomas J."/>
            <person name="Beaudoing E."/>
            <person name="Pradervand S."/>
            <person name="Flegel V."/>
            <person name="Cook E.D."/>
            <person name="Fabbretti R."/>
            <person name="Stockinger H."/>
            <person name="Long L."/>
            <person name="Farmerie W.G."/>
            <person name="Oakey J."/>
            <person name="Boomsma J.J."/>
            <person name="Pamilo P."/>
            <person name="Yi S.V."/>
            <person name="Heinze J."/>
            <person name="Goodisman M.A."/>
            <person name="Farinelli L."/>
            <person name="Harshman K."/>
            <person name="Hulo N."/>
            <person name="Cerutti L."/>
            <person name="Xenarios I."/>
            <person name="Shoemaker D."/>
            <person name="Keller L."/>
        </authorList>
    </citation>
    <scope>NUCLEOTIDE SEQUENCE [LARGE SCALE GENOMIC DNA]</scope>
</reference>
<dbReference type="HOGENOM" id="CLU_1306250_0_0_1"/>
<name>E9IYW3_SOLIN</name>
<feature type="region of interest" description="Disordered" evidence="1">
    <location>
        <begin position="1"/>
        <end position="50"/>
    </location>
</feature>
<gene>
    <name evidence="2" type="ORF">SINV_10726</name>
</gene>
<dbReference type="AlphaFoldDB" id="E9IYW3"/>
<organism>
    <name type="scientific">Solenopsis invicta</name>
    <name type="common">Red imported fire ant</name>
    <name type="synonym">Solenopsis wagneri</name>
    <dbReference type="NCBI Taxonomy" id="13686"/>
    <lineage>
        <taxon>Eukaryota</taxon>
        <taxon>Metazoa</taxon>
        <taxon>Ecdysozoa</taxon>
        <taxon>Arthropoda</taxon>
        <taxon>Hexapoda</taxon>
        <taxon>Insecta</taxon>
        <taxon>Pterygota</taxon>
        <taxon>Neoptera</taxon>
        <taxon>Endopterygota</taxon>
        <taxon>Hymenoptera</taxon>
        <taxon>Apocrita</taxon>
        <taxon>Aculeata</taxon>
        <taxon>Formicoidea</taxon>
        <taxon>Formicidae</taxon>
        <taxon>Myrmicinae</taxon>
        <taxon>Solenopsis</taxon>
    </lineage>
</organism>
<feature type="compositionally biased region" description="Basic residues" evidence="1">
    <location>
        <begin position="31"/>
        <end position="40"/>
    </location>
</feature>
<evidence type="ECO:0000313" key="2">
    <source>
        <dbReference type="EMBL" id="EFZ14239.1"/>
    </source>
</evidence>
<sequence length="211" mass="22352">MGSRGAFPPLRTANRVGPSEVAALRAPPTVKPKKKKKKGNKEKEAPPQSEVLAAQKVRRRVPKSSAILVTVTGDDASHAGIMRRARESIVLEDIMPNRSGLRLCQAQSGGILLEISGEDSRPVAERLASEMWRVAGSPDVRISCPLRGNPHIRVRRINLPGGGGHGDSGGCFVVDLRVGRVTRSRGLGSVIVQCPVAAAAKIARSGRLALG</sequence>
<dbReference type="EMBL" id="GL767071">
    <property type="protein sequence ID" value="EFZ14239.1"/>
    <property type="molecule type" value="Genomic_DNA"/>
</dbReference>
<feature type="non-terminal residue" evidence="2">
    <location>
        <position position="211"/>
    </location>
</feature>
<accession>E9IYW3</accession>
<evidence type="ECO:0000256" key="1">
    <source>
        <dbReference type="SAM" id="MobiDB-lite"/>
    </source>
</evidence>
<dbReference type="OMA" id="ASHAGIM"/>
<protein>
    <submittedName>
        <fullName evidence="2">Uncharacterized protein</fullName>
    </submittedName>
</protein>